<dbReference type="AlphaFoldDB" id="A0A814KRQ5"/>
<dbReference type="CDD" id="cd00303">
    <property type="entry name" value="retropepsin_like"/>
    <property type="match status" value="1"/>
</dbReference>
<organism evidence="9 11">
    <name type="scientific">Rotaria sordida</name>
    <dbReference type="NCBI Taxonomy" id="392033"/>
    <lineage>
        <taxon>Eukaryota</taxon>
        <taxon>Metazoa</taxon>
        <taxon>Spiralia</taxon>
        <taxon>Gnathifera</taxon>
        <taxon>Rotifera</taxon>
        <taxon>Eurotatoria</taxon>
        <taxon>Bdelloidea</taxon>
        <taxon>Philodinida</taxon>
        <taxon>Philodinidae</taxon>
        <taxon>Rotaria</taxon>
    </lineage>
</organism>
<gene>
    <name evidence="10" type="ORF">JXQ802_LOCUS48019</name>
    <name evidence="9" type="ORF">PYM288_LOCUS17266</name>
</gene>
<sequence>MIDTGASHLFITQRALSTLYHSAVSSCSRIAQLGDGHTQLKILGEVQLLLKFDQVFTSLKAFVVKTLNTDFLLGDNWCNHNAVQIDYEKNQVSIRSPTGRVFIPYDKFIDHLTLDVKLVDSVKIPPREAATVQAKIELSSADTVYFHPDLTTQVEKSILLSPSLLNIKNYTTYLEIYNPDDYTRHLPMNTFLGRITHAPHHIQSFPLFESSDCTLSSARQHHFINTLDLTSCATTTETIDKLLDHITNLQDKNEIQRILQQHIQVFDVSKVTQAHTPIQHTINTGDSLPISSRPYPRTIQQRRELQDEIQKMIQHNQIRPSTSPWSSPVIIHKKPDGGIRFLGDYRKLNAVTKKDSFPQPTTEELLHRLGGQQFYTKLDLKSGYFQLPIHEADKEKTAFITQDGLWEFNVLPQGVMNGPSTFQRTMHNLLGYGRWDYVLVYLDDILIFSRTFDEHKKHLHEILSILANANFQVNPAKCSIAVREIEFLSHTINENFIKPNGEKIKAIRELPALKTLKEANEFLGKINWYRKFIPDFARVAAPLHKVTNKTKNHRHQFSWRPEQQNAFDEFKRILTTHPLFLEYPDLSTPFILTTDASDVGIGGILRQDTANGTKINYFKSRVLNDIERKYDTFEKEALAIYLCLTERRSYIGDSSVIVETDHKPLENFHTKQINNKRVMNWLFKLQDM</sequence>
<keyword evidence="5" id="KW-0255">Endonuclease</keyword>
<dbReference type="InterPro" id="IPR000477">
    <property type="entry name" value="RT_dom"/>
</dbReference>
<dbReference type="Proteomes" id="UP000663854">
    <property type="component" value="Unassembled WGS sequence"/>
</dbReference>
<dbReference type="GO" id="GO:0016787">
    <property type="term" value="F:hydrolase activity"/>
    <property type="evidence" value="ECO:0007669"/>
    <property type="project" value="UniProtKB-KW"/>
</dbReference>
<keyword evidence="2" id="KW-0808">Transferase</keyword>
<dbReference type="EMBL" id="CAJNOH010000480">
    <property type="protein sequence ID" value="CAF1053414.1"/>
    <property type="molecule type" value="Genomic_DNA"/>
</dbReference>
<feature type="domain" description="Reverse transcriptase" evidence="8">
    <location>
        <begin position="312"/>
        <end position="492"/>
    </location>
</feature>
<evidence type="ECO:0000313" key="10">
    <source>
        <dbReference type="EMBL" id="CAF1598472.1"/>
    </source>
</evidence>
<dbReference type="Gene3D" id="2.40.70.10">
    <property type="entry name" value="Acid Proteases"/>
    <property type="match status" value="1"/>
</dbReference>
<dbReference type="InterPro" id="IPR043128">
    <property type="entry name" value="Rev_trsase/Diguanyl_cyclase"/>
</dbReference>
<dbReference type="CDD" id="cd01647">
    <property type="entry name" value="RT_LTR"/>
    <property type="match status" value="1"/>
</dbReference>
<evidence type="ECO:0000256" key="2">
    <source>
        <dbReference type="ARBA" id="ARBA00022679"/>
    </source>
</evidence>
<keyword evidence="6" id="KW-0378">Hydrolase</keyword>
<dbReference type="PANTHER" id="PTHR37984:SF5">
    <property type="entry name" value="PROTEIN NYNRIN-LIKE"/>
    <property type="match status" value="1"/>
</dbReference>
<evidence type="ECO:0000256" key="7">
    <source>
        <dbReference type="ARBA" id="ARBA00022918"/>
    </source>
</evidence>
<evidence type="ECO:0000256" key="5">
    <source>
        <dbReference type="ARBA" id="ARBA00022759"/>
    </source>
</evidence>
<dbReference type="InterPro" id="IPR021109">
    <property type="entry name" value="Peptidase_aspartic_dom_sf"/>
</dbReference>
<accession>A0A814KRQ5</accession>
<dbReference type="GO" id="GO:0004519">
    <property type="term" value="F:endonuclease activity"/>
    <property type="evidence" value="ECO:0007669"/>
    <property type="project" value="UniProtKB-KW"/>
</dbReference>
<evidence type="ECO:0000256" key="3">
    <source>
        <dbReference type="ARBA" id="ARBA00022695"/>
    </source>
</evidence>
<dbReference type="GO" id="GO:0003964">
    <property type="term" value="F:RNA-directed DNA polymerase activity"/>
    <property type="evidence" value="ECO:0007669"/>
    <property type="project" value="UniProtKB-KW"/>
</dbReference>
<dbReference type="Pfam" id="PF00078">
    <property type="entry name" value="RVT_1"/>
    <property type="match status" value="1"/>
</dbReference>
<dbReference type="EC" id="2.7.7.49" evidence="1"/>
<keyword evidence="3" id="KW-0548">Nucleotidyltransferase</keyword>
<dbReference type="Pfam" id="PF17917">
    <property type="entry name" value="RT_RNaseH"/>
    <property type="match status" value="1"/>
</dbReference>
<evidence type="ECO:0000256" key="6">
    <source>
        <dbReference type="ARBA" id="ARBA00022801"/>
    </source>
</evidence>
<dbReference type="SUPFAM" id="SSF56672">
    <property type="entry name" value="DNA/RNA polymerases"/>
    <property type="match status" value="1"/>
</dbReference>
<evidence type="ECO:0000256" key="4">
    <source>
        <dbReference type="ARBA" id="ARBA00022722"/>
    </source>
</evidence>
<name>A0A814KRQ5_9BILA</name>
<comment type="caution">
    <text evidence="9">The sequence shown here is derived from an EMBL/GenBank/DDBJ whole genome shotgun (WGS) entry which is preliminary data.</text>
</comment>
<dbReference type="PANTHER" id="PTHR37984">
    <property type="entry name" value="PROTEIN CBG26694"/>
    <property type="match status" value="1"/>
</dbReference>
<protein>
    <recommendedName>
        <fullName evidence="1">RNA-directed DNA polymerase</fullName>
        <ecNumber evidence="1">2.7.7.49</ecNumber>
    </recommendedName>
</protein>
<dbReference type="Gene3D" id="3.10.10.10">
    <property type="entry name" value="HIV Type 1 Reverse Transcriptase, subunit A, domain 1"/>
    <property type="match status" value="1"/>
</dbReference>
<proteinExistence type="predicted"/>
<dbReference type="Proteomes" id="UP000663870">
    <property type="component" value="Unassembled WGS sequence"/>
</dbReference>
<reference evidence="9" key="1">
    <citation type="submission" date="2021-02" db="EMBL/GenBank/DDBJ databases">
        <authorList>
            <person name="Nowell W R."/>
        </authorList>
    </citation>
    <scope>NUCLEOTIDE SEQUENCE</scope>
</reference>
<keyword evidence="4" id="KW-0540">Nuclease</keyword>
<dbReference type="EMBL" id="CAJNOL010005011">
    <property type="protein sequence ID" value="CAF1598472.1"/>
    <property type="molecule type" value="Genomic_DNA"/>
</dbReference>
<evidence type="ECO:0000313" key="11">
    <source>
        <dbReference type="Proteomes" id="UP000663854"/>
    </source>
</evidence>
<dbReference type="Gene3D" id="3.30.70.270">
    <property type="match status" value="2"/>
</dbReference>
<dbReference type="PROSITE" id="PS50878">
    <property type="entry name" value="RT_POL"/>
    <property type="match status" value="1"/>
</dbReference>
<dbReference type="CDD" id="cd09274">
    <property type="entry name" value="RNase_HI_RT_Ty3"/>
    <property type="match status" value="1"/>
</dbReference>
<evidence type="ECO:0000313" key="9">
    <source>
        <dbReference type="EMBL" id="CAF1053414.1"/>
    </source>
</evidence>
<dbReference type="FunFam" id="3.30.70.270:FF:000020">
    <property type="entry name" value="Transposon Tf2-6 polyprotein-like Protein"/>
    <property type="match status" value="1"/>
</dbReference>
<dbReference type="InterPro" id="IPR043502">
    <property type="entry name" value="DNA/RNA_pol_sf"/>
</dbReference>
<keyword evidence="7" id="KW-0695">RNA-directed DNA polymerase</keyword>
<dbReference type="InterPro" id="IPR041373">
    <property type="entry name" value="RT_RNaseH"/>
</dbReference>
<evidence type="ECO:0000256" key="1">
    <source>
        <dbReference type="ARBA" id="ARBA00012493"/>
    </source>
</evidence>
<evidence type="ECO:0000259" key="8">
    <source>
        <dbReference type="PROSITE" id="PS50878"/>
    </source>
</evidence>
<dbReference type="InterPro" id="IPR050951">
    <property type="entry name" value="Retrovirus_Pol_polyprotein"/>
</dbReference>
<evidence type="ECO:0000313" key="12">
    <source>
        <dbReference type="Proteomes" id="UP000663870"/>
    </source>
</evidence>
<keyword evidence="12" id="KW-1185">Reference proteome</keyword>